<dbReference type="AlphaFoldDB" id="A0A4R1B9U5"/>
<dbReference type="RefSeq" id="WP_132692836.1">
    <property type="nucleotide sequence ID" value="NZ_SKBU01000038.1"/>
</dbReference>
<feature type="binding site" evidence="9">
    <location>
        <position position="212"/>
    </location>
    <ligand>
        <name>D-dopa</name>
        <dbReference type="ChEBI" id="CHEBI:149689"/>
    </ligand>
</feature>
<evidence type="ECO:0000313" key="12">
    <source>
        <dbReference type="Proteomes" id="UP000295244"/>
    </source>
</evidence>
<protein>
    <recommendedName>
        <fullName evidence="7">D-amino-acid oxidase</fullName>
        <ecNumber evidence="6">1.4.3.3</ecNumber>
    </recommendedName>
</protein>
<dbReference type="GO" id="GO:0019478">
    <property type="term" value="P:D-amino acid catabolic process"/>
    <property type="evidence" value="ECO:0007669"/>
    <property type="project" value="TreeGrafter"/>
</dbReference>
<dbReference type="Gene3D" id="3.40.50.720">
    <property type="entry name" value="NAD(P)-binding Rossmann-like Domain"/>
    <property type="match status" value="1"/>
</dbReference>
<reference evidence="11 12" key="1">
    <citation type="submission" date="2019-03" db="EMBL/GenBank/DDBJ databases">
        <title>Whole genome sequence of a novel Rubrobacter taiwanensis strain, isolated from Yellowstone National Park.</title>
        <authorList>
            <person name="Freed S."/>
            <person name="Ramaley R.F."/>
            <person name="Kyndt J.A."/>
        </authorList>
    </citation>
    <scope>NUCLEOTIDE SEQUENCE [LARGE SCALE GENOMIC DNA]</scope>
    <source>
        <strain evidence="11 12">Yellowstone</strain>
    </source>
</reference>
<evidence type="ECO:0000256" key="4">
    <source>
        <dbReference type="ARBA" id="ARBA00022827"/>
    </source>
</evidence>
<feature type="binding site" evidence="9">
    <location>
        <position position="152"/>
    </location>
    <ligand>
        <name>FAD</name>
        <dbReference type="ChEBI" id="CHEBI:57692"/>
    </ligand>
</feature>
<evidence type="ECO:0000256" key="3">
    <source>
        <dbReference type="ARBA" id="ARBA00022630"/>
    </source>
</evidence>
<dbReference type="InterPro" id="IPR023209">
    <property type="entry name" value="DAO"/>
</dbReference>
<proteinExistence type="inferred from homology"/>
<evidence type="ECO:0000256" key="8">
    <source>
        <dbReference type="ARBA" id="ARBA00049547"/>
    </source>
</evidence>
<keyword evidence="4 9" id="KW-0274">FAD</keyword>
<dbReference type="SUPFAM" id="SSF54373">
    <property type="entry name" value="FAD-linked reductases, C-terminal domain"/>
    <property type="match status" value="1"/>
</dbReference>
<dbReference type="EC" id="1.4.3.3" evidence="6"/>
<feature type="binding site" evidence="9">
    <location>
        <position position="294"/>
    </location>
    <ligand>
        <name>D-dopa</name>
        <dbReference type="ChEBI" id="CHEBI:149689"/>
    </ligand>
</feature>
<evidence type="ECO:0000256" key="7">
    <source>
        <dbReference type="ARBA" id="ARBA00039751"/>
    </source>
</evidence>
<evidence type="ECO:0000313" key="11">
    <source>
        <dbReference type="EMBL" id="TCJ13668.1"/>
    </source>
</evidence>
<dbReference type="Pfam" id="PF01266">
    <property type="entry name" value="DAO"/>
    <property type="match status" value="1"/>
</dbReference>
<evidence type="ECO:0000256" key="6">
    <source>
        <dbReference type="ARBA" id="ARBA00039101"/>
    </source>
</evidence>
<keyword evidence="12" id="KW-1185">Reference proteome</keyword>
<evidence type="ECO:0000256" key="2">
    <source>
        <dbReference type="ARBA" id="ARBA00006730"/>
    </source>
</evidence>
<comment type="cofactor">
    <cofactor evidence="1 9">
        <name>FAD</name>
        <dbReference type="ChEBI" id="CHEBI:57692"/>
    </cofactor>
</comment>
<dbReference type="OrthoDB" id="246701at2"/>
<feature type="binding site" evidence="9">
    <location>
        <position position="169"/>
    </location>
    <ligand>
        <name>FAD</name>
        <dbReference type="ChEBI" id="CHEBI:57692"/>
    </ligand>
</feature>
<accession>A0A4R1B9U5</accession>
<dbReference type="InterPro" id="IPR006076">
    <property type="entry name" value="FAD-dep_OxRdtase"/>
</dbReference>
<dbReference type="EMBL" id="SKBU01000038">
    <property type="protein sequence ID" value="TCJ13668.1"/>
    <property type="molecule type" value="Genomic_DNA"/>
</dbReference>
<feature type="binding site" evidence="9">
    <location>
        <position position="267"/>
    </location>
    <ligand>
        <name>D-dopa</name>
        <dbReference type="ChEBI" id="CHEBI:149689"/>
    </ligand>
</feature>
<feature type="domain" description="FAD dependent oxidoreductase" evidence="10">
    <location>
        <begin position="2"/>
        <end position="309"/>
    </location>
</feature>
<dbReference type="PIRSF" id="PIRSF000189">
    <property type="entry name" value="D-aa_oxidase"/>
    <property type="match status" value="1"/>
</dbReference>
<comment type="similarity">
    <text evidence="2">Belongs to the DAMOX/DASOX family.</text>
</comment>
<gene>
    <name evidence="11" type="ORF">E0L93_14725</name>
</gene>
<evidence type="ECO:0000259" key="10">
    <source>
        <dbReference type="Pfam" id="PF01266"/>
    </source>
</evidence>
<comment type="catalytic activity">
    <reaction evidence="8">
        <text>a D-alpha-amino acid + O2 + H2O = a 2-oxocarboxylate + H2O2 + NH4(+)</text>
        <dbReference type="Rhea" id="RHEA:21816"/>
        <dbReference type="ChEBI" id="CHEBI:15377"/>
        <dbReference type="ChEBI" id="CHEBI:15379"/>
        <dbReference type="ChEBI" id="CHEBI:16240"/>
        <dbReference type="ChEBI" id="CHEBI:28938"/>
        <dbReference type="ChEBI" id="CHEBI:35179"/>
        <dbReference type="ChEBI" id="CHEBI:59871"/>
        <dbReference type="EC" id="1.4.3.3"/>
    </reaction>
    <physiologicalReaction direction="left-to-right" evidence="8">
        <dbReference type="Rhea" id="RHEA:21817"/>
    </physiologicalReaction>
</comment>
<dbReference type="PANTHER" id="PTHR11530:SF11">
    <property type="entry name" value="D-ASPARTATE OXIDASE"/>
    <property type="match status" value="1"/>
</dbReference>
<evidence type="ECO:0000256" key="9">
    <source>
        <dbReference type="PIRSR" id="PIRSR000189-1"/>
    </source>
</evidence>
<evidence type="ECO:0000256" key="5">
    <source>
        <dbReference type="ARBA" id="ARBA00023002"/>
    </source>
</evidence>
<dbReference type="Gene3D" id="3.30.9.10">
    <property type="entry name" value="D-Amino Acid Oxidase, subunit A, domain 2"/>
    <property type="match status" value="1"/>
</dbReference>
<dbReference type="Proteomes" id="UP000295244">
    <property type="component" value="Unassembled WGS sequence"/>
</dbReference>
<evidence type="ECO:0000256" key="1">
    <source>
        <dbReference type="ARBA" id="ARBA00001974"/>
    </source>
</evidence>
<dbReference type="GO" id="GO:0005737">
    <property type="term" value="C:cytoplasm"/>
    <property type="evidence" value="ECO:0007669"/>
    <property type="project" value="TreeGrafter"/>
</dbReference>
<dbReference type="GO" id="GO:0071949">
    <property type="term" value="F:FAD binding"/>
    <property type="evidence" value="ECO:0007669"/>
    <property type="project" value="InterPro"/>
</dbReference>
<name>A0A4R1B9U5_9ACTN</name>
<feature type="binding site" evidence="9">
    <location>
        <begin position="293"/>
        <end position="298"/>
    </location>
    <ligand>
        <name>FAD</name>
        <dbReference type="ChEBI" id="CHEBI:57692"/>
    </ligand>
</feature>
<sequence>MDALVIGCGVIGLSTAICLQEAGLEVEVWAAEMPRESTSGVAAAVWYPYKAYPQNRVLKWGGQTYAAFEKLAGDGQTGVRMGEGVELWRREVPDPWWKDAVSRFRRCEEHELPPGYRDGYVFTVPVIEMPRYLQYLLERFAGAGGRLTRRVVRSLEEAAEASPLVFNCTGLGARELVGDRLLSPIRGQIVRVRNPGLERFVLDEEHPEEPTYIVPRTEDCVLGGTAQERRWDIEPDPETAAAILRRCVSLEPRLADAEVLEHRVGLRPGRPEVRLEREELGSGALCVHNYGHGGAGVTLSWGCAREACALVLERIG</sequence>
<feature type="binding site" evidence="9">
    <location>
        <begin position="38"/>
        <end position="39"/>
    </location>
    <ligand>
        <name>FAD</name>
        <dbReference type="ChEBI" id="CHEBI:57692"/>
    </ligand>
</feature>
<dbReference type="GO" id="GO:0003884">
    <property type="term" value="F:D-amino-acid oxidase activity"/>
    <property type="evidence" value="ECO:0007669"/>
    <property type="project" value="UniProtKB-EC"/>
</dbReference>
<keyword evidence="5" id="KW-0560">Oxidoreductase</keyword>
<organism evidence="11 12">
    <name type="scientific">Rubrobacter taiwanensis</name>
    <dbReference type="NCBI Taxonomy" id="185139"/>
    <lineage>
        <taxon>Bacteria</taxon>
        <taxon>Bacillati</taxon>
        <taxon>Actinomycetota</taxon>
        <taxon>Rubrobacteria</taxon>
        <taxon>Rubrobacterales</taxon>
        <taxon>Rubrobacteraceae</taxon>
        <taxon>Rubrobacter</taxon>
    </lineage>
</organism>
<dbReference type="PANTHER" id="PTHR11530">
    <property type="entry name" value="D-AMINO ACID OXIDASE"/>
    <property type="match status" value="1"/>
</dbReference>
<dbReference type="SUPFAM" id="SSF51971">
    <property type="entry name" value="Nucleotide-binding domain"/>
    <property type="match status" value="1"/>
</dbReference>
<comment type="caution">
    <text evidence="11">The sequence shown here is derived from an EMBL/GenBank/DDBJ whole genome shotgun (WGS) entry which is preliminary data.</text>
</comment>
<keyword evidence="3" id="KW-0285">Flavoprotein</keyword>